<proteinExistence type="predicted"/>
<dbReference type="NCBIfam" id="TIGR03919">
    <property type="entry name" value="T7SS_EccB"/>
    <property type="match status" value="1"/>
</dbReference>
<dbReference type="InterPro" id="IPR007795">
    <property type="entry name" value="T7SS_EccB"/>
</dbReference>
<name>A0A934M9D2_9CORY</name>
<sequence length="419" mass="43645">MNHFLLPTTRAQVSGHRFLVRRLEHGLVTGDTRMIHDPLGRRRRGIIFGVAGCVLAGIAAGAMALFVPEPDPGDAAVVRAESGALYARIDGRLHPVGNLVSARLIAGSAVDPVNAADSVLAEMERGVPVGIPGAPGPVADEVPGDLVWSVCRSTTDTTVTVGPPPPRPTADSGLYARAGGVDHVVTTAGRTALPDPTTRFGRVLRRRLGITAETPVWEPPPEILNVFPELPPYERPPNSGVLLSSGRESWLLRADGILPLSPLQRGILLDLGAVERAVPQDGPAARPDAAPEDIRLPERQLDWIDPGQVTVCAIADDGHLGVVGDVVPGPGIYAPGAGVALSGDSTATRYAPVVASGIGVDTGHGHYLISDTGLRHAVGGAGELGIIGVTTPTAAPWSILRLLPAGESLTRDRALEPRY</sequence>
<evidence type="ECO:0000313" key="2">
    <source>
        <dbReference type="EMBL" id="MBI8990080.1"/>
    </source>
</evidence>
<dbReference type="EMBL" id="JAEIOS010000013">
    <property type="protein sequence ID" value="MBI8990080.1"/>
    <property type="molecule type" value="Genomic_DNA"/>
</dbReference>
<accession>A0A934M9D2</accession>
<dbReference type="Gene3D" id="3.30.2390.20">
    <property type="entry name" value="Type VII secretion system EccB, repeat 1 domain"/>
    <property type="match status" value="1"/>
</dbReference>
<keyword evidence="1" id="KW-0472">Membrane</keyword>
<dbReference type="GO" id="GO:0005576">
    <property type="term" value="C:extracellular region"/>
    <property type="evidence" value="ECO:0007669"/>
    <property type="project" value="TreeGrafter"/>
</dbReference>
<organism evidence="2 3">
    <name type="scientific">Corynebacterium meridianum</name>
    <dbReference type="NCBI Taxonomy" id="2765363"/>
    <lineage>
        <taxon>Bacteria</taxon>
        <taxon>Bacillati</taxon>
        <taxon>Actinomycetota</taxon>
        <taxon>Actinomycetes</taxon>
        <taxon>Mycobacteriales</taxon>
        <taxon>Corynebacteriaceae</taxon>
        <taxon>Corynebacterium</taxon>
    </lineage>
</organism>
<protein>
    <submittedName>
        <fullName evidence="2">Type VII secretion protein EccB</fullName>
    </submittedName>
</protein>
<dbReference type="InterPro" id="IPR044857">
    <property type="entry name" value="T7SS_EccB_R1"/>
</dbReference>
<dbReference type="AlphaFoldDB" id="A0A934M9D2"/>
<evidence type="ECO:0000256" key="1">
    <source>
        <dbReference type="SAM" id="Phobius"/>
    </source>
</evidence>
<dbReference type="RefSeq" id="WP_198739060.1">
    <property type="nucleotide sequence ID" value="NZ_JAEIOS010000013.1"/>
</dbReference>
<evidence type="ECO:0000313" key="3">
    <source>
        <dbReference type="Proteomes" id="UP000645966"/>
    </source>
</evidence>
<gene>
    <name evidence="2" type="primary">eccB</name>
    <name evidence="2" type="ORF">JDV75_09985</name>
</gene>
<dbReference type="Proteomes" id="UP000645966">
    <property type="component" value="Unassembled WGS sequence"/>
</dbReference>
<dbReference type="PANTHER" id="PTHR40765:SF2">
    <property type="entry name" value="ESX-2 SECRETION SYSTEM ATPASE ECCB2"/>
    <property type="match status" value="1"/>
</dbReference>
<dbReference type="PANTHER" id="PTHR40765">
    <property type="entry name" value="ESX-2 SECRETION SYSTEM ATPASE ECCB2"/>
    <property type="match status" value="1"/>
</dbReference>
<comment type="caution">
    <text evidence="2">The sequence shown here is derived from an EMBL/GenBank/DDBJ whole genome shotgun (WGS) entry which is preliminary data.</text>
</comment>
<keyword evidence="1" id="KW-0812">Transmembrane</keyword>
<keyword evidence="3" id="KW-1185">Reference proteome</keyword>
<dbReference type="Pfam" id="PF05108">
    <property type="entry name" value="T7SS_ESX1_EccB"/>
    <property type="match status" value="1"/>
</dbReference>
<feature type="transmembrane region" description="Helical" evidence="1">
    <location>
        <begin position="46"/>
        <end position="67"/>
    </location>
</feature>
<reference evidence="2" key="1">
    <citation type="submission" date="2020-12" db="EMBL/GenBank/DDBJ databases">
        <title>Genome public.</title>
        <authorList>
            <person name="Sun Q."/>
        </authorList>
    </citation>
    <scope>NUCLEOTIDE SEQUENCE</scope>
    <source>
        <strain evidence="2">CCM 8863</strain>
    </source>
</reference>
<keyword evidence="1" id="KW-1133">Transmembrane helix</keyword>